<feature type="compositionally biased region" description="Basic and acidic residues" evidence="1">
    <location>
        <begin position="170"/>
        <end position="179"/>
    </location>
</feature>
<feature type="region of interest" description="Disordered" evidence="1">
    <location>
        <begin position="98"/>
        <end position="179"/>
    </location>
</feature>
<dbReference type="AlphaFoldDB" id="A0A834WCF4"/>
<evidence type="ECO:0000256" key="2">
    <source>
        <dbReference type="SAM" id="SignalP"/>
    </source>
</evidence>
<feature type="compositionally biased region" description="Pro residues" evidence="1">
    <location>
        <begin position="105"/>
        <end position="155"/>
    </location>
</feature>
<name>A0A834WCF4_9FABA</name>
<reference evidence="3" key="1">
    <citation type="submission" date="2020-09" db="EMBL/GenBank/DDBJ databases">
        <title>Genome-Enabled Discovery of Anthraquinone Biosynthesis in Senna tora.</title>
        <authorList>
            <person name="Kang S.-H."/>
            <person name="Pandey R.P."/>
            <person name="Lee C.-M."/>
            <person name="Sim J.-S."/>
            <person name="Jeong J.-T."/>
            <person name="Choi B.-S."/>
            <person name="Jung M."/>
            <person name="Ginzburg D."/>
            <person name="Zhao K."/>
            <person name="Won S.Y."/>
            <person name="Oh T.-J."/>
            <person name="Yu Y."/>
            <person name="Kim N.-H."/>
            <person name="Lee O.R."/>
            <person name="Lee T.-H."/>
            <person name="Bashyal P."/>
            <person name="Kim T.-S."/>
            <person name="Lee W.-H."/>
            <person name="Kawkins C."/>
            <person name="Kim C.-K."/>
            <person name="Kim J.S."/>
            <person name="Ahn B.O."/>
            <person name="Rhee S.Y."/>
            <person name="Sohng J.K."/>
        </authorList>
    </citation>
    <scope>NUCLEOTIDE SEQUENCE</scope>
    <source>
        <tissue evidence="3">Leaf</tissue>
    </source>
</reference>
<sequence>MPRLHFLLLLKSFRLFTIVPSLAAPRPLSTSLLPSKAPSLSTVLPPSTASLALSSPSFALSSPLFVHSFSIVSLFDETMGFEGGNALLPTYTSAYNSDLDNPSPLTAPSPPTTPSPPIAPSPPTAPSPPIAPSPPTAPSPPIAPSPPTAPSPPIVLSPHSSVHSNAQTDEQPRHISDRP</sequence>
<keyword evidence="2" id="KW-0732">Signal</keyword>
<proteinExistence type="predicted"/>
<organism evidence="3 4">
    <name type="scientific">Senna tora</name>
    <dbReference type="NCBI Taxonomy" id="362788"/>
    <lineage>
        <taxon>Eukaryota</taxon>
        <taxon>Viridiplantae</taxon>
        <taxon>Streptophyta</taxon>
        <taxon>Embryophyta</taxon>
        <taxon>Tracheophyta</taxon>
        <taxon>Spermatophyta</taxon>
        <taxon>Magnoliopsida</taxon>
        <taxon>eudicotyledons</taxon>
        <taxon>Gunneridae</taxon>
        <taxon>Pentapetalae</taxon>
        <taxon>rosids</taxon>
        <taxon>fabids</taxon>
        <taxon>Fabales</taxon>
        <taxon>Fabaceae</taxon>
        <taxon>Caesalpinioideae</taxon>
        <taxon>Cassia clade</taxon>
        <taxon>Senna</taxon>
    </lineage>
</organism>
<protein>
    <submittedName>
        <fullName evidence="3">Microtubule-actin cross-linking factor 1 isoform X25</fullName>
    </submittedName>
</protein>
<evidence type="ECO:0000256" key="1">
    <source>
        <dbReference type="SAM" id="MobiDB-lite"/>
    </source>
</evidence>
<evidence type="ECO:0000313" key="3">
    <source>
        <dbReference type="EMBL" id="KAF7812089.1"/>
    </source>
</evidence>
<feature type="compositionally biased region" description="Polar residues" evidence="1">
    <location>
        <begin position="158"/>
        <end position="169"/>
    </location>
</feature>
<dbReference type="EMBL" id="JAAIUW010000010">
    <property type="protein sequence ID" value="KAF7812089.1"/>
    <property type="molecule type" value="Genomic_DNA"/>
</dbReference>
<dbReference type="Proteomes" id="UP000634136">
    <property type="component" value="Unassembled WGS sequence"/>
</dbReference>
<feature type="chain" id="PRO_5032333374" evidence="2">
    <location>
        <begin position="24"/>
        <end position="179"/>
    </location>
</feature>
<comment type="caution">
    <text evidence="3">The sequence shown here is derived from an EMBL/GenBank/DDBJ whole genome shotgun (WGS) entry which is preliminary data.</text>
</comment>
<gene>
    <name evidence="3" type="ORF">G2W53_033065</name>
</gene>
<accession>A0A834WCF4</accession>
<keyword evidence="4" id="KW-1185">Reference proteome</keyword>
<evidence type="ECO:0000313" key="4">
    <source>
        <dbReference type="Proteomes" id="UP000634136"/>
    </source>
</evidence>
<feature type="signal peptide" evidence="2">
    <location>
        <begin position="1"/>
        <end position="23"/>
    </location>
</feature>